<dbReference type="SUPFAM" id="SSF57414">
    <property type="entry name" value="Hairpin loop containing domain-like"/>
    <property type="match status" value="1"/>
</dbReference>
<dbReference type="Proteomes" id="UP000749559">
    <property type="component" value="Unassembled WGS sequence"/>
</dbReference>
<organism evidence="1 2">
    <name type="scientific">Owenia fusiformis</name>
    <name type="common">Polychaete worm</name>
    <dbReference type="NCBI Taxonomy" id="6347"/>
    <lineage>
        <taxon>Eukaryota</taxon>
        <taxon>Metazoa</taxon>
        <taxon>Spiralia</taxon>
        <taxon>Lophotrochozoa</taxon>
        <taxon>Annelida</taxon>
        <taxon>Polychaeta</taxon>
        <taxon>Sedentaria</taxon>
        <taxon>Canalipalpata</taxon>
        <taxon>Sabellida</taxon>
        <taxon>Oweniida</taxon>
        <taxon>Oweniidae</taxon>
        <taxon>Owenia</taxon>
    </lineage>
</organism>
<dbReference type="PROSITE" id="PS50948">
    <property type="entry name" value="PAN"/>
    <property type="match status" value="1"/>
</dbReference>
<protein>
    <submittedName>
        <fullName evidence="1">Uncharacterized protein</fullName>
    </submittedName>
</protein>
<dbReference type="Pfam" id="PF00024">
    <property type="entry name" value="PAN_1"/>
    <property type="match status" value="1"/>
</dbReference>
<evidence type="ECO:0000313" key="1">
    <source>
        <dbReference type="EMBL" id="CAH1785638.1"/>
    </source>
</evidence>
<sequence length="100" mass="11355">MILPLMILVALSCISHCDAKCSKYVWAHIENTCIKSENVKIFTSSNVFDCMQACEDETTFTCRSIDYHSGAKECHLAIRHSGNWQLSSPCYLAGWQYAER</sequence>
<dbReference type="EMBL" id="CAIIXF020000006">
    <property type="protein sequence ID" value="CAH1785638.1"/>
    <property type="molecule type" value="Genomic_DNA"/>
</dbReference>
<dbReference type="OrthoDB" id="6321280at2759"/>
<evidence type="ECO:0000313" key="2">
    <source>
        <dbReference type="Proteomes" id="UP000749559"/>
    </source>
</evidence>
<dbReference type="Gene3D" id="3.50.4.10">
    <property type="entry name" value="Hepatocyte Growth Factor"/>
    <property type="match status" value="1"/>
</dbReference>
<reference evidence="1" key="1">
    <citation type="submission" date="2022-03" db="EMBL/GenBank/DDBJ databases">
        <authorList>
            <person name="Martin C."/>
        </authorList>
    </citation>
    <scope>NUCLEOTIDE SEQUENCE</scope>
</reference>
<dbReference type="AlphaFoldDB" id="A0A8J1Y379"/>
<dbReference type="InterPro" id="IPR003609">
    <property type="entry name" value="Pan_app"/>
</dbReference>
<comment type="caution">
    <text evidence="1">The sequence shown here is derived from an EMBL/GenBank/DDBJ whole genome shotgun (WGS) entry which is preliminary data.</text>
</comment>
<proteinExistence type="predicted"/>
<accession>A0A8J1Y379</accession>
<gene>
    <name evidence="1" type="ORF">OFUS_LOCUS11661</name>
</gene>
<keyword evidence="2" id="KW-1185">Reference proteome</keyword>
<name>A0A8J1Y379_OWEFU</name>